<dbReference type="InterPro" id="IPR024079">
    <property type="entry name" value="MetalloPept_cat_dom_sf"/>
</dbReference>
<comment type="caution">
    <text evidence="1">The sequence shown here is derived from an EMBL/GenBank/DDBJ whole genome shotgun (WGS) entry which is preliminary data.</text>
</comment>
<sequence>MSNKEELSKEENAQINFYMAMYGIFKETDNTGMDRANRRIAQLKQFANEFVEGLDKDSFNVRIICDESAWEFGDYNDDEEGWMFDDGATTYAIRRKSTSQNNVCQNDEGQNTKAKSLSELEYEDLDDIAKPPADGVFVHELTHSDYFWGELATDDVELAKQGNSEDDVSKLRALKYADTYKYWAVGE</sequence>
<dbReference type="AlphaFoldDB" id="A0A8H6PN03"/>
<dbReference type="EMBL" id="JACBAE010001391">
    <property type="protein sequence ID" value="KAF7157613.1"/>
    <property type="molecule type" value="Genomic_DNA"/>
</dbReference>
<gene>
    <name evidence="1" type="ORF">CNMCM5623_001987</name>
</gene>
<reference evidence="1" key="1">
    <citation type="submission" date="2020-06" db="EMBL/GenBank/DDBJ databases">
        <title>Draft genome sequences of strains closely related to Aspergillus parafelis and Aspergillus hiratsukae.</title>
        <authorList>
            <person name="Dos Santos R.A.C."/>
            <person name="Rivero-Menendez O."/>
            <person name="Steenwyk J.L."/>
            <person name="Mead M.E."/>
            <person name="Goldman G.H."/>
            <person name="Alastruey-Izquierdo A."/>
            <person name="Rokas A."/>
        </authorList>
    </citation>
    <scope>NUCLEOTIDE SEQUENCE</scope>
    <source>
        <strain evidence="1">CNM-CM5623</strain>
    </source>
</reference>
<proteinExistence type="predicted"/>
<evidence type="ECO:0008006" key="3">
    <source>
        <dbReference type="Google" id="ProtNLM"/>
    </source>
</evidence>
<dbReference type="OrthoDB" id="4343980at2759"/>
<dbReference type="GO" id="GO:0008237">
    <property type="term" value="F:metallopeptidase activity"/>
    <property type="evidence" value="ECO:0007669"/>
    <property type="project" value="InterPro"/>
</dbReference>
<dbReference type="Proteomes" id="UP000654922">
    <property type="component" value="Unassembled WGS sequence"/>
</dbReference>
<evidence type="ECO:0000313" key="2">
    <source>
        <dbReference type="Proteomes" id="UP000654922"/>
    </source>
</evidence>
<organism evidence="1 2">
    <name type="scientific">Aspergillus felis</name>
    <dbReference type="NCBI Taxonomy" id="1287682"/>
    <lineage>
        <taxon>Eukaryota</taxon>
        <taxon>Fungi</taxon>
        <taxon>Dikarya</taxon>
        <taxon>Ascomycota</taxon>
        <taxon>Pezizomycotina</taxon>
        <taxon>Eurotiomycetes</taxon>
        <taxon>Eurotiomycetidae</taxon>
        <taxon>Eurotiales</taxon>
        <taxon>Aspergillaceae</taxon>
        <taxon>Aspergillus</taxon>
        <taxon>Aspergillus subgen. Fumigati</taxon>
    </lineage>
</organism>
<name>A0A8H6PN03_9EURO</name>
<accession>A0A8H6PN03</accession>
<dbReference type="Gene3D" id="3.40.390.10">
    <property type="entry name" value="Collagenase (Catalytic Domain)"/>
    <property type="match status" value="1"/>
</dbReference>
<evidence type="ECO:0000313" key="1">
    <source>
        <dbReference type="EMBL" id="KAF7157613.1"/>
    </source>
</evidence>
<protein>
    <recommendedName>
        <fullName evidence="3">Lysine-specific metallo-endopeptidase domain-containing protein</fullName>
    </recommendedName>
</protein>